<dbReference type="RefSeq" id="WP_306885892.1">
    <property type="nucleotide sequence ID" value="NZ_JAUSUL010000002.1"/>
</dbReference>
<keyword evidence="3" id="KW-1185">Reference proteome</keyword>
<keyword evidence="2" id="KW-0645">Protease</keyword>
<reference evidence="2" key="1">
    <citation type="submission" date="2023-07" db="EMBL/GenBank/DDBJ databases">
        <title>Genomic Encyclopedia of Type Strains, Phase IV (KMG-IV): sequencing the most valuable type-strain genomes for metagenomic binning, comparative biology and taxonomic classification.</title>
        <authorList>
            <person name="Goeker M."/>
        </authorList>
    </citation>
    <scope>NUCLEOTIDE SEQUENCE</scope>
    <source>
        <strain evidence="2">DSM 21202</strain>
    </source>
</reference>
<evidence type="ECO:0000313" key="3">
    <source>
        <dbReference type="Proteomes" id="UP001229244"/>
    </source>
</evidence>
<accession>A0AAE3VQ35</accession>
<keyword evidence="1" id="KW-0472">Membrane</keyword>
<evidence type="ECO:0000313" key="2">
    <source>
        <dbReference type="EMBL" id="MDQ0316066.1"/>
    </source>
</evidence>
<gene>
    <name evidence="2" type="ORF">J2S73_002523</name>
</gene>
<keyword evidence="1" id="KW-1133">Transmembrane helix</keyword>
<dbReference type="GO" id="GO:0008233">
    <property type="term" value="F:peptidase activity"/>
    <property type="evidence" value="ECO:0007669"/>
    <property type="project" value="UniProtKB-KW"/>
</dbReference>
<name>A0AAE3VQ35_9HYPH</name>
<evidence type="ECO:0000256" key="1">
    <source>
        <dbReference type="SAM" id="Phobius"/>
    </source>
</evidence>
<comment type="caution">
    <text evidence="2">The sequence shown here is derived from an EMBL/GenBank/DDBJ whole genome shotgun (WGS) entry which is preliminary data.</text>
</comment>
<sequence length="84" mass="9614">MIYVLAFFLPPLALLIEGKIFSAIFNLILIVLVIVLSLLTLFTFAFLLLIPSLHAIIVIAQARRKREHEELVEAARQGRMRIDR</sequence>
<dbReference type="EMBL" id="JAUSUL010000002">
    <property type="protein sequence ID" value="MDQ0316066.1"/>
    <property type="molecule type" value="Genomic_DNA"/>
</dbReference>
<proteinExistence type="predicted"/>
<keyword evidence="1" id="KW-0812">Transmembrane</keyword>
<dbReference type="GO" id="GO:0006508">
    <property type="term" value="P:proteolysis"/>
    <property type="evidence" value="ECO:0007669"/>
    <property type="project" value="UniProtKB-KW"/>
</dbReference>
<dbReference type="AlphaFoldDB" id="A0AAE3VQ35"/>
<protein>
    <submittedName>
        <fullName evidence="2">Membrane protein implicated in regulation of membrane protease activity</fullName>
    </submittedName>
</protein>
<keyword evidence="2" id="KW-0378">Hydrolase</keyword>
<feature type="transmembrane region" description="Helical" evidence="1">
    <location>
        <begin position="28"/>
        <end position="59"/>
    </location>
</feature>
<organism evidence="2 3">
    <name type="scientific">Amorphus orientalis</name>
    <dbReference type="NCBI Taxonomy" id="649198"/>
    <lineage>
        <taxon>Bacteria</taxon>
        <taxon>Pseudomonadati</taxon>
        <taxon>Pseudomonadota</taxon>
        <taxon>Alphaproteobacteria</taxon>
        <taxon>Hyphomicrobiales</taxon>
        <taxon>Amorphaceae</taxon>
        <taxon>Amorphus</taxon>
    </lineage>
</organism>
<dbReference type="Proteomes" id="UP001229244">
    <property type="component" value="Unassembled WGS sequence"/>
</dbReference>